<gene>
    <name evidence="1" type="ORF">Adt_03462</name>
</gene>
<proteinExistence type="predicted"/>
<organism evidence="1 2">
    <name type="scientific">Abeliophyllum distichum</name>
    <dbReference type="NCBI Taxonomy" id="126358"/>
    <lineage>
        <taxon>Eukaryota</taxon>
        <taxon>Viridiplantae</taxon>
        <taxon>Streptophyta</taxon>
        <taxon>Embryophyta</taxon>
        <taxon>Tracheophyta</taxon>
        <taxon>Spermatophyta</taxon>
        <taxon>Magnoliopsida</taxon>
        <taxon>eudicotyledons</taxon>
        <taxon>Gunneridae</taxon>
        <taxon>Pentapetalae</taxon>
        <taxon>asterids</taxon>
        <taxon>lamiids</taxon>
        <taxon>Lamiales</taxon>
        <taxon>Oleaceae</taxon>
        <taxon>Forsythieae</taxon>
        <taxon>Abeliophyllum</taxon>
    </lineage>
</organism>
<dbReference type="EMBL" id="JBFOLK010000001">
    <property type="protein sequence ID" value="KAL2542484.1"/>
    <property type="molecule type" value="Genomic_DNA"/>
</dbReference>
<dbReference type="InterPro" id="IPR037176">
    <property type="entry name" value="Osmotin/thaumatin-like_sf"/>
</dbReference>
<dbReference type="Pfam" id="PF00314">
    <property type="entry name" value="Thaumatin"/>
    <property type="match status" value="1"/>
</dbReference>
<evidence type="ECO:0000313" key="1">
    <source>
        <dbReference type="EMBL" id="KAL2542484.1"/>
    </source>
</evidence>
<evidence type="ECO:0000313" key="2">
    <source>
        <dbReference type="Proteomes" id="UP001604336"/>
    </source>
</evidence>
<dbReference type="AlphaFoldDB" id="A0ABD1VYL3"/>
<dbReference type="SUPFAM" id="SSF49870">
    <property type="entry name" value="Osmotin, thaumatin-like protein"/>
    <property type="match status" value="1"/>
</dbReference>
<name>A0ABD1VYL3_9LAMI</name>
<sequence>MDFYDVNLVDGYNVPMLVVPQGGSGANCTTTGCTSDLNGACPSDLQVMSSDGEDVRVLGFWEGAVLQQRHVQHPRCLQAVVVFSGIQKRMSTCIQLRPMMIKPEPSHVPAPIISSHFARRQIRGEFTVMPIRATCERTAEFATVDC</sequence>
<reference evidence="2" key="1">
    <citation type="submission" date="2024-07" db="EMBL/GenBank/DDBJ databases">
        <title>Two chromosome-level genome assemblies of Korean endemic species Abeliophyllum distichum and Forsythia ovata (Oleaceae).</title>
        <authorList>
            <person name="Jang H."/>
        </authorList>
    </citation>
    <scope>NUCLEOTIDE SEQUENCE [LARGE SCALE GENOMIC DNA]</scope>
</reference>
<dbReference type="PROSITE" id="PS51367">
    <property type="entry name" value="THAUMATIN_2"/>
    <property type="match status" value="1"/>
</dbReference>
<dbReference type="Proteomes" id="UP001604336">
    <property type="component" value="Unassembled WGS sequence"/>
</dbReference>
<comment type="caution">
    <text evidence="1">The sequence shown here is derived from an EMBL/GenBank/DDBJ whole genome shotgun (WGS) entry which is preliminary data.</text>
</comment>
<accession>A0ABD1VYL3</accession>
<dbReference type="PANTHER" id="PTHR31048">
    <property type="entry name" value="OS03G0233200 PROTEIN"/>
    <property type="match status" value="1"/>
</dbReference>
<dbReference type="InterPro" id="IPR001938">
    <property type="entry name" value="Thaumatin"/>
</dbReference>
<protein>
    <submittedName>
        <fullName evidence="1">Uncharacterized protein</fullName>
    </submittedName>
</protein>
<dbReference type="Gene3D" id="2.60.110.10">
    <property type="entry name" value="Thaumatin"/>
    <property type="match status" value="1"/>
</dbReference>
<keyword evidence="2" id="KW-1185">Reference proteome</keyword>